<evidence type="ECO:0000313" key="3">
    <source>
        <dbReference type="Proteomes" id="UP001232148"/>
    </source>
</evidence>
<feature type="compositionally biased region" description="Basic and acidic residues" evidence="1">
    <location>
        <begin position="59"/>
        <end position="71"/>
    </location>
</feature>
<feature type="non-terminal residue" evidence="2">
    <location>
        <position position="1"/>
    </location>
</feature>
<keyword evidence="3" id="KW-1185">Reference proteome</keyword>
<evidence type="ECO:0000313" key="2">
    <source>
        <dbReference type="EMBL" id="KAK2028046.1"/>
    </source>
</evidence>
<dbReference type="Proteomes" id="UP001232148">
    <property type="component" value="Unassembled WGS sequence"/>
</dbReference>
<proteinExistence type="predicted"/>
<feature type="compositionally biased region" description="Basic residues" evidence="1">
    <location>
        <begin position="1"/>
        <end position="16"/>
    </location>
</feature>
<dbReference type="AlphaFoldDB" id="A0AAD9LZ82"/>
<name>A0AAD9LZ82_9PEZI</name>
<evidence type="ECO:0000256" key="1">
    <source>
        <dbReference type="SAM" id="MobiDB-lite"/>
    </source>
</evidence>
<protein>
    <submittedName>
        <fullName evidence="2">Uncharacterized protein</fullName>
    </submittedName>
</protein>
<organism evidence="2 3">
    <name type="scientific">Colletotrichum zoysiae</name>
    <dbReference type="NCBI Taxonomy" id="1216348"/>
    <lineage>
        <taxon>Eukaryota</taxon>
        <taxon>Fungi</taxon>
        <taxon>Dikarya</taxon>
        <taxon>Ascomycota</taxon>
        <taxon>Pezizomycotina</taxon>
        <taxon>Sordariomycetes</taxon>
        <taxon>Hypocreomycetidae</taxon>
        <taxon>Glomerellales</taxon>
        <taxon>Glomerellaceae</taxon>
        <taxon>Colletotrichum</taxon>
        <taxon>Colletotrichum graminicola species complex</taxon>
    </lineage>
</organism>
<dbReference type="EMBL" id="MU842884">
    <property type="protein sequence ID" value="KAK2028046.1"/>
    <property type="molecule type" value="Genomic_DNA"/>
</dbReference>
<accession>A0AAD9LZ82</accession>
<gene>
    <name evidence="2" type="ORF">LX32DRAFT_619548</name>
</gene>
<feature type="region of interest" description="Disordered" evidence="1">
    <location>
        <begin position="46"/>
        <end position="81"/>
    </location>
</feature>
<reference evidence="2" key="1">
    <citation type="submission" date="2021-06" db="EMBL/GenBank/DDBJ databases">
        <title>Comparative genomics, transcriptomics and evolutionary studies reveal genomic signatures of adaptation to plant cell wall in hemibiotrophic fungi.</title>
        <authorList>
            <consortium name="DOE Joint Genome Institute"/>
            <person name="Baroncelli R."/>
            <person name="Diaz J.F."/>
            <person name="Benocci T."/>
            <person name="Peng M."/>
            <person name="Battaglia E."/>
            <person name="Haridas S."/>
            <person name="Andreopoulos W."/>
            <person name="Labutti K."/>
            <person name="Pangilinan J."/>
            <person name="Floch G.L."/>
            <person name="Makela M.R."/>
            <person name="Henrissat B."/>
            <person name="Grigoriev I.V."/>
            <person name="Crouch J.A."/>
            <person name="De Vries R.P."/>
            <person name="Sukno S.A."/>
            <person name="Thon M.R."/>
        </authorList>
    </citation>
    <scope>NUCLEOTIDE SEQUENCE</scope>
    <source>
        <strain evidence="2">MAFF235873</strain>
    </source>
</reference>
<sequence length="95" mass="11039">TTGRRRRRRRRLRRQRTAPSLLSYPISGSRLLVPSLRRFGHQAYIPCPPPPEAQTRKLQKVEKLDDAEPSRTDSCPALKPPLPSFRPVRYAHCRL</sequence>
<feature type="region of interest" description="Disordered" evidence="1">
    <location>
        <begin position="1"/>
        <end position="20"/>
    </location>
</feature>
<comment type="caution">
    <text evidence="2">The sequence shown here is derived from an EMBL/GenBank/DDBJ whole genome shotgun (WGS) entry which is preliminary data.</text>
</comment>